<feature type="compositionally biased region" description="Basic and acidic residues" evidence="1">
    <location>
        <begin position="427"/>
        <end position="442"/>
    </location>
</feature>
<feature type="compositionally biased region" description="Low complexity" evidence="1">
    <location>
        <begin position="638"/>
        <end position="651"/>
    </location>
</feature>
<dbReference type="InterPro" id="IPR014710">
    <property type="entry name" value="RmlC-like_jellyroll"/>
</dbReference>
<dbReference type="GO" id="GO:0042391">
    <property type="term" value="P:regulation of membrane potential"/>
    <property type="evidence" value="ECO:0007669"/>
    <property type="project" value="TreeGrafter"/>
</dbReference>
<feature type="region of interest" description="Disordered" evidence="1">
    <location>
        <begin position="476"/>
        <end position="504"/>
    </location>
</feature>
<evidence type="ECO:0000313" key="2">
    <source>
        <dbReference type="EMBL" id="EFJ43367.1"/>
    </source>
</evidence>
<dbReference type="AlphaFoldDB" id="D8UA56"/>
<dbReference type="RefSeq" id="XP_002955514.1">
    <property type="nucleotide sequence ID" value="XM_002955468.1"/>
</dbReference>
<name>D8UA56_VOLCA</name>
<dbReference type="EMBL" id="GL378373">
    <property type="protein sequence ID" value="EFJ43367.1"/>
    <property type="molecule type" value="Genomic_DNA"/>
</dbReference>
<keyword evidence="3" id="KW-1185">Reference proteome</keyword>
<dbReference type="InParanoid" id="D8UA56"/>
<protein>
    <recommendedName>
        <fullName evidence="4">Cyclic nucleotide-binding domain-containing protein</fullName>
    </recommendedName>
</protein>
<feature type="region of interest" description="Disordered" evidence="1">
    <location>
        <begin position="619"/>
        <end position="656"/>
    </location>
</feature>
<dbReference type="Gene3D" id="2.60.120.10">
    <property type="entry name" value="Jelly Rolls"/>
    <property type="match status" value="1"/>
</dbReference>
<dbReference type="GO" id="GO:0005886">
    <property type="term" value="C:plasma membrane"/>
    <property type="evidence" value="ECO:0007669"/>
    <property type="project" value="TreeGrafter"/>
</dbReference>
<feature type="compositionally biased region" description="Polar residues" evidence="1">
    <location>
        <begin position="896"/>
        <end position="916"/>
    </location>
</feature>
<feature type="region of interest" description="Disordered" evidence="1">
    <location>
        <begin position="426"/>
        <end position="449"/>
    </location>
</feature>
<dbReference type="Proteomes" id="UP000001058">
    <property type="component" value="Unassembled WGS sequence"/>
</dbReference>
<reference evidence="2 3" key="1">
    <citation type="journal article" date="2010" name="Science">
        <title>Genomic analysis of organismal complexity in the multicellular green alga Volvox carteri.</title>
        <authorList>
            <person name="Prochnik S.E."/>
            <person name="Umen J."/>
            <person name="Nedelcu A.M."/>
            <person name="Hallmann A."/>
            <person name="Miller S.M."/>
            <person name="Nishii I."/>
            <person name="Ferris P."/>
            <person name="Kuo A."/>
            <person name="Mitros T."/>
            <person name="Fritz-Laylin L.K."/>
            <person name="Hellsten U."/>
            <person name="Chapman J."/>
            <person name="Simakov O."/>
            <person name="Rensing S.A."/>
            <person name="Terry A."/>
            <person name="Pangilinan J."/>
            <person name="Kapitonov V."/>
            <person name="Jurka J."/>
            <person name="Salamov A."/>
            <person name="Shapiro H."/>
            <person name="Schmutz J."/>
            <person name="Grimwood J."/>
            <person name="Lindquist E."/>
            <person name="Lucas S."/>
            <person name="Grigoriev I.V."/>
            <person name="Schmitt R."/>
            <person name="Kirk D."/>
            <person name="Rokhsar D.S."/>
        </authorList>
    </citation>
    <scope>NUCLEOTIDE SEQUENCE [LARGE SCALE GENOMIC DNA]</scope>
    <source>
        <strain evidence="3">f. Nagariensis / Eve</strain>
    </source>
</reference>
<dbReference type="OrthoDB" id="426293at2759"/>
<sequence>MMLIIGAVIYALIVSNMAVLAANLNALSSRYKVKASVVADALRYMAAPQQFRDLVYLPPPHRTPFFPHPTPPPTHDYTLRTQTDALLAELPRGLLEDIKWCLFSDPFLRLPLFAGCDEPFMAALQGAVLLRSLQGDLHRLVLPGEAFSELALLPDQAARKQTVTAVAGRATDLVVLAGRDLAAACREHPQSGALVQERLMQLLEDRVQGTEWTWFIEKVLVPYQLYGDSYEQPRYCGSGSGVGAANSRTRRRRSLLLRLLTFMRCDIFANVIDRMMGGPGGVSGNGRDAAGGGSLKVRMHEIAPQAGGPHAGRGGQACDSVTAAAAGSTVSRRGTTNQRGDAPDDGAGVGNQYDNGGYGNRGDGGAGMYDADGSGQLVMRLDGEAAVGTSLPRAAAAAASSTAVRRLRRSEGSNLPARWLTAVQSIKRSDGDGADGGDKDRTSSSSTATVRAFLPDGAVDDPFAIPSFVLHRSRSRTAARPSSGFSGGGGGGSCSGGGESVRRHVGKFGHDTSDSGMAPAPSRPYHLLDIANVASSYSYDGGGGSTGCDRCNGPWPSAFTSQALPSSSGRIDLRAQLEMAIMLLGTVFGLDLDLESKGKIHCGGSTPAATATTAAHSDLPAQYPHGSHGAASCGGAGSSANGAAAAPATEGDGSGAAGMAEALLSQPASRRVLLSLADAVVRREGAAAVPAVQELLQRHGSTVRAAAAEQIGRVLSCVAEGVEAVEQSAQAPAPSLSPATSATSPSVAAAAAAAAAAPVRALSGCGRDPGILSPLASAAAPAAGYSNAARRRSLDAAGFSWLQQERRESTQLAASGRSGSGAISADTGADGAVPDAPALPPPASTAAAAAAATTTTAATGYSARERERRRSLRNSQVGPSGGGAAETPGVHGGGAATTTETNVNNPSSANGNTAFNVPTGVPPTRISHSQSPVLGQGQIRGNRFRRASLVLFQAGLLTEAAAGGSTLGTAAGAADVSCSSSISPQQPASSLAAAWQRRSSHIAVLDDRVVQDGAVTATTSSAAAAAAAGGGGGGGGGGRYLISPSSAGLAPSERPGARRMTTARRLSASQVAQSYPYFLISELSKSAAMPSALERSLSNGAALISPSGRPNSSGTQQADSRLCMMAGYGGGDTSVHGAPSRRGSGYSGGGDTSVHGPGSCRGSGMYGFGGGGDTSAHGPAISRQGSRYPSHPDSRRAGGGDDSRAASRRGSQSSPAWAEDTCDSGAESCGGGGDDAAEPRKRDRSQPPGRG</sequence>
<dbReference type="GeneID" id="9617367"/>
<proteinExistence type="predicted"/>
<dbReference type="PANTHER" id="PTHR10217:SF435">
    <property type="entry name" value="POTASSIUM VOLTAGE-GATED CHANNEL PROTEIN EAG"/>
    <property type="match status" value="1"/>
</dbReference>
<organism evidence="3">
    <name type="scientific">Volvox carteri f. nagariensis</name>
    <dbReference type="NCBI Taxonomy" id="3068"/>
    <lineage>
        <taxon>Eukaryota</taxon>
        <taxon>Viridiplantae</taxon>
        <taxon>Chlorophyta</taxon>
        <taxon>core chlorophytes</taxon>
        <taxon>Chlorophyceae</taxon>
        <taxon>CS clade</taxon>
        <taxon>Chlamydomonadales</taxon>
        <taxon>Volvocaceae</taxon>
        <taxon>Volvox</taxon>
    </lineage>
</organism>
<feature type="region of interest" description="Disordered" evidence="1">
    <location>
        <begin position="1133"/>
        <end position="1251"/>
    </location>
</feature>
<feature type="region of interest" description="Disordered" evidence="1">
    <location>
        <begin position="304"/>
        <end position="361"/>
    </location>
</feature>
<feature type="compositionally biased region" description="Gly residues" evidence="1">
    <location>
        <begin position="485"/>
        <end position="499"/>
    </location>
</feature>
<dbReference type="SUPFAM" id="SSF51206">
    <property type="entry name" value="cAMP-binding domain-like"/>
    <property type="match status" value="1"/>
</dbReference>
<feature type="compositionally biased region" description="Low complexity" evidence="1">
    <location>
        <begin position="813"/>
        <end position="836"/>
    </location>
</feature>
<gene>
    <name evidence="2" type="ORF">VOLCADRAFT_96455</name>
</gene>
<feature type="compositionally biased region" description="Gly residues" evidence="1">
    <location>
        <begin position="879"/>
        <end position="895"/>
    </location>
</feature>
<feature type="compositionally biased region" description="Gly residues" evidence="1">
    <location>
        <begin position="1159"/>
        <end position="1173"/>
    </location>
</feature>
<accession>D8UA56</accession>
<feature type="compositionally biased region" description="Low complexity" evidence="1">
    <location>
        <begin position="321"/>
        <end position="334"/>
    </location>
</feature>
<feature type="compositionally biased region" description="Low complexity" evidence="1">
    <location>
        <begin position="844"/>
        <end position="860"/>
    </location>
</feature>
<dbReference type="InterPro" id="IPR050818">
    <property type="entry name" value="KCNH_animal-type"/>
</dbReference>
<dbReference type="InterPro" id="IPR018490">
    <property type="entry name" value="cNMP-bd_dom_sf"/>
</dbReference>
<evidence type="ECO:0008006" key="4">
    <source>
        <dbReference type="Google" id="ProtNLM"/>
    </source>
</evidence>
<dbReference type="KEGG" id="vcn:VOLCADRAFT_96455"/>
<feature type="region of interest" description="Disordered" evidence="1">
    <location>
        <begin position="808"/>
        <end position="939"/>
    </location>
</feature>
<dbReference type="GO" id="GO:0005249">
    <property type="term" value="F:voltage-gated potassium channel activity"/>
    <property type="evidence" value="ECO:0007669"/>
    <property type="project" value="TreeGrafter"/>
</dbReference>
<dbReference type="PANTHER" id="PTHR10217">
    <property type="entry name" value="VOLTAGE AND LIGAND GATED POTASSIUM CHANNEL"/>
    <property type="match status" value="1"/>
</dbReference>
<feature type="compositionally biased region" description="Basic and acidic residues" evidence="1">
    <location>
        <begin position="1190"/>
        <end position="1205"/>
    </location>
</feature>
<evidence type="ECO:0000313" key="3">
    <source>
        <dbReference type="Proteomes" id="UP000001058"/>
    </source>
</evidence>
<evidence type="ECO:0000256" key="1">
    <source>
        <dbReference type="SAM" id="MobiDB-lite"/>
    </source>
</evidence>